<sequence length="85" mass="9422">MFGSVFSLLYSNSSTQSIRNANFSSDSLNGKTFSIAQGFKLSRISLDFEKREKFGKFNPNSVVEEKILSFKDNRVDSGGDVGEVL</sequence>
<accession>A0AAD5TWB0</accession>
<organism evidence="1 2">
    <name type="scientific">Clydaea vesicula</name>
    <dbReference type="NCBI Taxonomy" id="447962"/>
    <lineage>
        <taxon>Eukaryota</taxon>
        <taxon>Fungi</taxon>
        <taxon>Fungi incertae sedis</taxon>
        <taxon>Chytridiomycota</taxon>
        <taxon>Chytridiomycota incertae sedis</taxon>
        <taxon>Chytridiomycetes</taxon>
        <taxon>Lobulomycetales</taxon>
        <taxon>Lobulomycetaceae</taxon>
        <taxon>Clydaea</taxon>
    </lineage>
</organism>
<gene>
    <name evidence="1" type="ORF">HK099_000826</name>
</gene>
<dbReference type="Proteomes" id="UP001211065">
    <property type="component" value="Unassembled WGS sequence"/>
</dbReference>
<evidence type="ECO:0000313" key="1">
    <source>
        <dbReference type="EMBL" id="KAJ3205435.1"/>
    </source>
</evidence>
<dbReference type="EMBL" id="JADGJW010001204">
    <property type="protein sequence ID" value="KAJ3205435.1"/>
    <property type="molecule type" value="Genomic_DNA"/>
</dbReference>
<name>A0AAD5TWB0_9FUNG</name>
<evidence type="ECO:0000313" key="2">
    <source>
        <dbReference type="Proteomes" id="UP001211065"/>
    </source>
</evidence>
<reference evidence="1" key="1">
    <citation type="submission" date="2020-05" db="EMBL/GenBank/DDBJ databases">
        <title>Phylogenomic resolution of chytrid fungi.</title>
        <authorList>
            <person name="Stajich J.E."/>
            <person name="Amses K."/>
            <person name="Simmons R."/>
            <person name="Seto K."/>
            <person name="Myers J."/>
            <person name="Bonds A."/>
            <person name="Quandt C.A."/>
            <person name="Barry K."/>
            <person name="Liu P."/>
            <person name="Grigoriev I."/>
            <person name="Longcore J.E."/>
            <person name="James T.Y."/>
        </authorList>
    </citation>
    <scope>NUCLEOTIDE SEQUENCE</scope>
    <source>
        <strain evidence="1">JEL0476</strain>
    </source>
</reference>
<keyword evidence="2" id="KW-1185">Reference proteome</keyword>
<comment type="caution">
    <text evidence="1">The sequence shown here is derived from an EMBL/GenBank/DDBJ whole genome shotgun (WGS) entry which is preliminary data.</text>
</comment>
<proteinExistence type="predicted"/>
<dbReference type="AlphaFoldDB" id="A0AAD5TWB0"/>
<protein>
    <submittedName>
        <fullName evidence="1">Uncharacterized protein</fullName>
    </submittedName>
</protein>